<keyword evidence="4 10" id="KW-1133">Transmembrane helix</keyword>
<comment type="caution">
    <text evidence="12">The sequence shown here is derived from an EMBL/GenBank/DDBJ whole genome shotgun (WGS) entry which is preliminary data.</text>
</comment>
<dbReference type="PANTHER" id="PTHR24249:SF372">
    <property type="entry name" value="G-PROTEIN COUPLED RECEPTORS FAMILY 1 PROFILE DOMAIN-CONTAINING PROTEIN"/>
    <property type="match status" value="1"/>
</dbReference>
<evidence type="ECO:0000256" key="1">
    <source>
        <dbReference type="ARBA" id="ARBA00004651"/>
    </source>
</evidence>
<dbReference type="SMART" id="SM01381">
    <property type="entry name" value="7TM_GPCR_Srsx"/>
    <property type="match status" value="1"/>
</dbReference>
<dbReference type="InterPro" id="IPR017452">
    <property type="entry name" value="GPCR_Rhodpsn_7TM"/>
</dbReference>
<keyword evidence="2" id="KW-1003">Cell membrane</keyword>
<evidence type="ECO:0000256" key="2">
    <source>
        <dbReference type="ARBA" id="ARBA00022475"/>
    </source>
</evidence>
<evidence type="ECO:0000313" key="13">
    <source>
        <dbReference type="Proteomes" id="UP001159427"/>
    </source>
</evidence>
<evidence type="ECO:0000256" key="5">
    <source>
        <dbReference type="ARBA" id="ARBA00023040"/>
    </source>
</evidence>
<feature type="transmembrane region" description="Helical" evidence="10">
    <location>
        <begin position="219"/>
        <end position="240"/>
    </location>
</feature>
<proteinExistence type="inferred from homology"/>
<feature type="domain" description="G-protein coupled receptors family 1 profile" evidence="11">
    <location>
        <begin position="508"/>
        <end position="687"/>
    </location>
</feature>
<feature type="transmembrane region" description="Helical" evidence="10">
    <location>
        <begin position="529"/>
        <end position="551"/>
    </location>
</feature>
<feature type="transmembrane region" description="Helical" evidence="10">
    <location>
        <begin position="291"/>
        <end position="312"/>
    </location>
</feature>
<feature type="transmembrane region" description="Helical" evidence="10">
    <location>
        <begin position="260"/>
        <end position="279"/>
    </location>
</feature>
<keyword evidence="8 9" id="KW-0807">Transducer</keyword>
<evidence type="ECO:0000256" key="9">
    <source>
        <dbReference type="RuleBase" id="RU000688"/>
    </source>
</evidence>
<dbReference type="Proteomes" id="UP001159427">
    <property type="component" value="Unassembled WGS sequence"/>
</dbReference>
<dbReference type="PROSITE" id="PS00237">
    <property type="entry name" value="G_PROTEIN_RECEP_F1_1"/>
    <property type="match status" value="2"/>
</dbReference>
<evidence type="ECO:0000256" key="6">
    <source>
        <dbReference type="ARBA" id="ARBA00023136"/>
    </source>
</evidence>
<protein>
    <recommendedName>
        <fullName evidence="11">G-protein coupled receptors family 1 profile domain-containing protein</fullName>
    </recommendedName>
</protein>
<evidence type="ECO:0000259" key="11">
    <source>
        <dbReference type="PROSITE" id="PS50262"/>
    </source>
</evidence>
<evidence type="ECO:0000256" key="3">
    <source>
        <dbReference type="ARBA" id="ARBA00022692"/>
    </source>
</evidence>
<evidence type="ECO:0000256" key="4">
    <source>
        <dbReference type="ARBA" id="ARBA00022989"/>
    </source>
</evidence>
<feature type="transmembrane region" description="Helical" evidence="10">
    <location>
        <begin position="135"/>
        <end position="157"/>
    </location>
</feature>
<dbReference type="InterPro" id="IPR050569">
    <property type="entry name" value="TAAR"/>
</dbReference>
<reference evidence="12 13" key="1">
    <citation type="submission" date="2022-05" db="EMBL/GenBank/DDBJ databases">
        <authorList>
            <consortium name="Genoscope - CEA"/>
            <person name="William W."/>
        </authorList>
    </citation>
    <scope>NUCLEOTIDE SEQUENCE [LARGE SCALE GENOMIC DNA]</scope>
</reference>
<dbReference type="PANTHER" id="PTHR24249">
    <property type="entry name" value="HISTAMINE RECEPTOR-RELATED G-PROTEIN COUPLED RECEPTOR"/>
    <property type="match status" value="1"/>
</dbReference>
<feature type="transmembrane region" description="Helical" evidence="10">
    <location>
        <begin position="571"/>
        <end position="595"/>
    </location>
</feature>
<dbReference type="SUPFAM" id="SSF81321">
    <property type="entry name" value="Family A G protein-coupled receptor-like"/>
    <property type="match status" value="3"/>
</dbReference>
<dbReference type="InterPro" id="IPR000276">
    <property type="entry name" value="GPCR_Rhodpsn"/>
</dbReference>
<feature type="transmembrane region" description="Helical" evidence="10">
    <location>
        <begin position="163"/>
        <end position="185"/>
    </location>
</feature>
<evidence type="ECO:0000256" key="10">
    <source>
        <dbReference type="SAM" id="Phobius"/>
    </source>
</evidence>
<evidence type="ECO:0000313" key="12">
    <source>
        <dbReference type="EMBL" id="CAH3188986.1"/>
    </source>
</evidence>
<evidence type="ECO:0000256" key="8">
    <source>
        <dbReference type="ARBA" id="ARBA00023224"/>
    </source>
</evidence>
<dbReference type="PROSITE" id="PS50262">
    <property type="entry name" value="G_PROTEIN_RECEP_F1_2"/>
    <property type="match status" value="3"/>
</dbReference>
<keyword evidence="6 10" id="KW-0472">Membrane</keyword>
<feature type="transmembrane region" description="Helical" evidence="10">
    <location>
        <begin position="98"/>
        <end position="123"/>
    </location>
</feature>
<sequence>MEPNIDEWCSDNRLESESVIILSVWLSFTSLAAVAGNALEMWLFYKHESLRTTSNRFIISLATADFLVGLVITPVWIAERYVIQPPDTSAWTKILNMLWVYTTAATTFNLCCVSVDRFIAICFPLRYKFIITTRACHYSIISAWVASILLPLSLIFVSEEKMGMMLSVATFLLPTIIVTFCYAWIFKAARRQIRRIRENSIENNTMFNAKQNYKALKTVGFVLGVFIASYMPCLVVSIVHQVKGGDPCLDDRYFVSVWPWIEAVAFTSSAINPWIYCFRNTDFREVLNLRFTWFPSGLLFCLCKCMTHNSWLKKITIGDSFLLMTNTYSYSKGKVNPQDTSPWTKILNMLWVYTTAATTFNLCCVSVDRFIAICFPLRYTFIITKRTCHYTIISAWFASMLLPLSLIFDPCLDDRYFASVWPWIEAVAFTSSAINPWIYCFRNTDFREVLNRRFSWFPFRKDPKRGDFIAFYMELNMNESCPDERLGSESVFILSVWLSFTSLATITGNALVMWLFYKHESLRTISNRFIISLATADILVGLVINPVWIAVRYVIQPPFISVRSEILEMLWIHTTAATTFNLCCVSVDRFIAICFPLRYRLIVTKRTCHFSIISVWVASIFLPFSLMFMSEENMEILIAIPAATFLIIVCMLNMIMLCGPGLRRLLLHHQQSIHGSIAFETSTFARF</sequence>
<name>A0ABN8SBA1_9CNID</name>
<dbReference type="Gene3D" id="1.20.1070.10">
    <property type="entry name" value="Rhodopsin 7-helix transmembrane proteins"/>
    <property type="match status" value="4"/>
</dbReference>
<dbReference type="Pfam" id="PF00001">
    <property type="entry name" value="7tm_1"/>
    <property type="match status" value="4"/>
</dbReference>
<feature type="transmembrane region" description="Helical" evidence="10">
    <location>
        <begin position="387"/>
        <end position="408"/>
    </location>
</feature>
<feature type="transmembrane region" description="Helical" evidence="10">
    <location>
        <begin position="20"/>
        <end position="45"/>
    </location>
</feature>
<feature type="transmembrane region" description="Helical" evidence="10">
    <location>
        <begin position="607"/>
        <end position="630"/>
    </location>
</feature>
<dbReference type="EMBL" id="CALNXI010002567">
    <property type="protein sequence ID" value="CAH3188986.1"/>
    <property type="molecule type" value="Genomic_DNA"/>
</dbReference>
<keyword evidence="5 9" id="KW-0297">G-protein coupled receptor</keyword>
<feature type="transmembrane region" description="Helical" evidence="10">
    <location>
        <begin position="57"/>
        <end position="78"/>
    </location>
</feature>
<feature type="transmembrane region" description="Helical" evidence="10">
    <location>
        <begin position="350"/>
        <end position="375"/>
    </location>
</feature>
<accession>A0ABN8SBA1</accession>
<keyword evidence="7 9" id="KW-0675">Receptor</keyword>
<feature type="transmembrane region" description="Helical" evidence="10">
    <location>
        <begin position="636"/>
        <end position="658"/>
    </location>
</feature>
<keyword evidence="3 9" id="KW-0812">Transmembrane</keyword>
<gene>
    <name evidence="12" type="ORF">PEVE_00018952</name>
</gene>
<evidence type="ECO:0000256" key="7">
    <source>
        <dbReference type="ARBA" id="ARBA00023170"/>
    </source>
</evidence>
<feature type="transmembrane region" description="Helical" evidence="10">
    <location>
        <begin position="492"/>
        <end position="517"/>
    </location>
</feature>
<dbReference type="CDD" id="cd00637">
    <property type="entry name" value="7tm_classA_rhodopsin-like"/>
    <property type="match status" value="2"/>
</dbReference>
<keyword evidence="13" id="KW-1185">Reference proteome</keyword>
<organism evidence="12 13">
    <name type="scientific">Porites evermanni</name>
    <dbReference type="NCBI Taxonomy" id="104178"/>
    <lineage>
        <taxon>Eukaryota</taxon>
        <taxon>Metazoa</taxon>
        <taxon>Cnidaria</taxon>
        <taxon>Anthozoa</taxon>
        <taxon>Hexacorallia</taxon>
        <taxon>Scleractinia</taxon>
        <taxon>Fungiina</taxon>
        <taxon>Poritidae</taxon>
        <taxon>Porites</taxon>
    </lineage>
</organism>
<feature type="domain" description="G-protein coupled receptors family 1 profile" evidence="11">
    <location>
        <begin position="345"/>
        <end position="475"/>
    </location>
</feature>
<comment type="similarity">
    <text evidence="9">Belongs to the G-protein coupled receptor 1 family.</text>
</comment>
<comment type="subcellular location">
    <subcellularLocation>
        <location evidence="1">Cell membrane</location>
        <topology evidence="1">Multi-pass membrane protein</topology>
    </subcellularLocation>
</comment>
<dbReference type="PRINTS" id="PR00237">
    <property type="entry name" value="GPCRRHODOPSN"/>
</dbReference>
<feature type="domain" description="G-protein coupled receptors family 1 profile" evidence="11">
    <location>
        <begin position="36"/>
        <end position="276"/>
    </location>
</feature>